<dbReference type="RefSeq" id="XP_001743347.1">
    <property type="nucleotide sequence ID" value="XM_001743295.1"/>
</dbReference>
<gene>
    <name evidence="6" type="ORF">MONBRDRAFT_14362</name>
</gene>
<dbReference type="GO" id="GO:1990145">
    <property type="term" value="P:maintenance of translational fidelity"/>
    <property type="evidence" value="ECO:0000318"/>
    <property type="project" value="GO_Central"/>
</dbReference>
<sequence length="120" mass="12977">MTVEEALPEVLKQAMYVDGLARGLHEVAKVLSKGSAHLCVLATNCDEPNIIKLIEALCAEQKISLLKVDDKMKLGQWAGLCKLDQDGNPRKVVKCSCVAVTNYGVAGQAVEVINDHFKGK</sequence>
<dbReference type="InterPro" id="IPR029064">
    <property type="entry name" value="Ribosomal_eL30-like_sf"/>
</dbReference>
<evidence type="ECO:0000256" key="3">
    <source>
        <dbReference type="ARBA" id="ARBA00023274"/>
    </source>
</evidence>
<evidence type="ECO:0000256" key="2">
    <source>
        <dbReference type="ARBA" id="ARBA00022980"/>
    </source>
</evidence>
<evidence type="ECO:0000259" key="5">
    <source>
        <dbReference type="Pfam" id="PF01248"/>
    </source>
</evidence>
<keyword evidence="7" id="KW-1185">Reference proteome</keyword>
<evidence type="ECO:0000313" key="6">
    <source>
        <dbReference type="EMBL" id="EDQ92061.1"/>
    </source>
</evidence>
<dbReference type="EMBL" id="CH991544">
    <property type="protein sequence ID" value="EDQ92061.1"/>
    <property type="molecule type" value="Genomic_DNA"/>
</dbReference>
<dbReference type="GO" id="GO:0022627">
    <property type="term" value="C:cytosolic small ribosomal subunit"/>
    <property type="evidence" value="ECO:0000318"/>
    <property type="project" value="GO_Central"/>
</dbReference>
<keyword evidence="3 4" id="KW-0687">Ribonucleoprotein</keyword>
<evidence type="ECO:0000256" key="1">
    <source>
        <dbReference type="ARBA" id="ARBA00005824"/>
    </source>
</evidence>
<dbReference type="SUPFAM" id="SSF55315">
    <property type="entry name" value="L30e-like"/>
    <property type="match status" value="1"/>
</dbReference>
<dbReference type="GO" id="GO:0042274">
    <property type="term" value="P:ribosomal small subunit biogenesis"/>
    <property type="evidence" value="ECO:0000318"/>
    <property type="project" value="GO_Central"/>
</dbReference>
<evidence type="ECO:0000313" key="7">
    <source>
        <dbReference type="Proteomes" id="UP000001357"/>
    </source>
</evidence>
<reference evidence="6 7" key="1">
    <citation type="journal article" date="2008" name="Nature">
        <title>The genome of the choanoflagellate Monosiga brevicollis and the origin of metazoans.</title>
        <authorList>
            <consortium name="JGI Sequencing"/>
            <person name="King N."/>
            <person name="Westbrook M.J."/>
            <person name="Young S.L."/>
            <person name="Kuo A."/>
            <person name="Abedin M."/>
            <person name="Chapman J."/>
            <person name="Fairclough S."/>
            <person name="Hellsten U."/>
            <person name="Isogai Y."/>
            <person name="Letunic I."/>
            <person name="Marr M."/>
            <person name="Pincus D."/>
            <person name="Putnam N."/>
            <person name="Rokas A."/>
            <person name="Wright K.J."/>
            <person name="Zuzow R."/>
            <person name="Dirks W."/>
            <person name="Good M."/>
            <person name="Goodstein D."/>
            <person name="Lemons D."/>
            <person name="Li W."/>
            <person name="Lyons J.B."/>
            <person name="Morris A."/>
            <person name="Nichols S."/>
            <person name="Richter D.J."/>
            <person name="Salamov A."/>
            <person name="Bork P."/>
            <person name="Lim W.A."/>
            <person name="Manning G."/>
            <person name="Miller W.T."/>
            <person name="McGinnis W."/>
            <person name="Shapiro H."/>
            <person name="Tjian R."/>
            <person name="Grigoriev I.V."/>
            <person name="Rokhsar D."/>
        </authorList>
    </citation>
    <scope>NUCLEOTIDE SEQUENCE [LARGE SCALE GENOMIC DNA]</scope>
    <source>
        <strain evidence="7">MX1 / ATCC 50154</strain>
    </source>
</reference>
<dbReference type="GeneID" id="5888401"/>
<dbReference type="OMA" id="CAEHQIP"/>
<dbReference type="Proteomes" id="UP000001357">
    <property type="component" value="Unassembled WGS sequence"/>
</dbReference>
<dbReference type="PRINTS" id="PR00972">
    <property type="entry name" value="RIBSOMALS12E"/>
</dbReference>
<dbReference type="Pfam" id="PF01248">
    <property type="entry name" value="Ribosomal_L7Ae"/>
    <property type="match status" value="1"/>
</dbReference>
<protein>
    <recommendedName>
        <fullName evidence="4">40S ribosomal protein S12</fullName>
    </recommendedName>
</protein>
<dbReference type="AlphaFoldDB" id="A9US93"/>
<name>A9US93_MONBE</name>
<dbReference type="InterPro" id="IPR047860">
    <property type="entry name" value="Ribosomal_eS12_CS"/>
</dbReference>
<dbReference type="PANTHER" id="PTHR11843">
    <property type="entry name" value="40S RIBOSOMAL PROTEIN S12"/>
    <property type="match status" value="1"/>
</dbReference>
<proteinExistence type="inferred from homology"/>
<comment type="similarity">
    <text evidence="1 4">Belongs to the eukaryotic ribosomal protein eS12 family.</text>
</comment>
<dbReference type="eggNOG" id="KOG3406">
    <property type="taxonomic scope" value="Eukaryota"/>
</dbReference>
<dbReference type="InterPro" id="IPR000530">
    <property type="entry name" value="Ribosomal_eS12"/>
</dbReference>
<keyword evidence="2 4" id="KW-0689">Ribosomal protein</keyword>
<feature type="domain" description="Ribosomal protein eL8/eL30/eS12/Gadd45" evidence="5">
    <location>
        <begin position="6"/>
        <end position="99"/>
    </location>
</feature>
<dbReference type="Gene3D" id="3.30.1330.30">
    <property type="match status" value="1"/>
</dbReference>
<dbReference type="GO" id="GO:0003735">
    <property type="term" value="F:structural constituent of ribosome"/>
    <property type="evidence" value="ECO:0000318"/>
    <property type="project" value="GO_Central"/>
</dbReference>
<dbReference type="PROSITE" id="PS01189">
    <property type="entry name" value="RIBOSOMAL_S12E"/>
    <property type="match status" value="1"/>
</dbReference>
<dbReference type="InterPro" id="IPR004038">
    <property type="entry name" value="Ribosomal_eL8/eL30/eS12/Gad45"/>
</dbReference>
<dbReference type="STRING" id="81824.A9US93"/>
<evidence type="ECO:0000256" key="4">
    <source>
        <dbReference type="RuleBase" id="RU000670"/>
    </source>
</evidence>
<dbReference type="FunFam" id="3.30.1330.30:FF:000019">
    <property type="entry name" value="40S ribosomal protein S12"/>
    <property type="match status" value="1"/>
</dbReference>
<dbReference type="InParanoid" id="A9US93"/>
<dbReference type="KEGG" id="mbr:MONBRDRAFT_14362"/>
<accession>A9US93</accession>
<organism evidence="6 7">
    <name type="scientific">Monosiga brevicollis</name>
    <name type="common">Choanoflagellate</name>
    <dbReference type="NCBI Taxonomy" id="81824"/>
    <lineage>
        <taxon>Eukaryota</taxon>
        <taxon>Choanoflagellata</taxon>
        <taxon>Craspedida</taxon>
        <taxon>Salpingoecidae</taxon>
        <taxon>Monosiga</taxon>
    </lineage>
</organism>
<dbReference type="FunCoup" id="A9US93">
    <property type="interactions" value="1375"/>
</dbReference>